<feature type="compositionally biased region" description="Acidic residues" evidence="7">
    <location>
        <begin position="1393"/>
        <end position="1404"/>
    </location>
</feature>
<keyword evidence="10" id="KW-1185">Reference proteome</keyword>
<dbReference type="CDD" id="cd15543">
    <property type="entry name" value="PHD_RSF1"/>
    <property type="match status" value="1"/>
</dbReference>
<dbReference type="GO" id="GO:0045892">
    <property type="term" value="P:negative regulation of DNA-templated transcription"/>
    <property type="evidence" value="ECO:0007669"/>
    <property type="project" value="TreeGrafter"/>
</dbReference>
<dbReference type="Proteomes" id="UP000693946">
    <property type="component" value="Linkage Group LG8"/>
</dbReference>
<feature type="compositionally biased region" description="Basic residues" evidence="7">
    <location>
        <begin position="1137"/>
        <end position="1167"/>
    </location>
</feature>
<evidence type="ECO:0000256" key="3">
    <source>
        <dbReference type="ARBA" id="ARBA00022771"/>
    </source>
</evidence>
<protein>
    <submittedName>
        <fullName evidence="9">Remodeling and spacing factor 1 isoform X1</fullName>
    </submittedName>
</protein>
<evidence type="ECO:0000256" key="5">
    <source>
        <dbReference type="ARBA" id="ARBA00023242"/>
    </source>
</evidence>
<dbReference type="PROSITE" id="PS50016">
    <property type="entry name" value="ZF_PHD_2"/>
    <property type="match status" value="1"/>
</dbReference>
<dbReference type="PROSITE" id="PS01359">
    <property type="entry name" value="ZF_PHD_1"/>
    <property type="match status" value="1"/>
</dbReference>
<feature type="region of interest" description="Disordered" evidence="7">
    <location>
        <begin position="579"/>
        <end position="690"/>
    </location>
</feature>
<dbReference type="Pfam" id="PF15612">
    <property type="entry name" value="WHIM1"/>
    <property type="match status" value="1"/>
</dbReference>
<feature type="compositionally biased region" description="Basic residues" evidence="7">
    <location>
        <begin position="1349"/>
        <end position="1362"/>
    </location>
</feature>
<feature type="compositionally biased region" description="Polar residues" evidence="7">
    <location>
        <begin position="1208"/>
        <end position="1228"/>
    </location>
</feature>
<feature type="compositionally biased region" description="Polar residues" evidence="7">
    <location>
        <begin position="1431"/>
        <end position="1441"/>
    </location>
</feature>
<feature type="compositionally biased region" description="Basic and acidic residues" evidence="7">
    <location>
        <begin position="300"/>
        <end position="311"/>
    </location>
</feature>
<dbReference type="PANTHER" id="PTHR14296">
    <property type="entry name" value="REMODELING AND SPACING FACTOR 1"/>
    <property type="match status" value="1"/>
</dbReference>
<feature type="compositionally biased region" description="Acidic residues" evidence="7">
    <location>
        <begin position="1095"/>
        <end position="1126"/>
    </location>
</feature>
<sequence>MVLVLCSLTPVNVRSSFISLASQQRALPSCFSPLGKMAPPAVARSSGPALCPSFAEACSFLDRYGAALDLPEMTFPQMERYLRETTSVPKPLVELHVKLLRKLGRSVTTDRWEKYLAKVCQELNSTWAWELEQKGYQEMSMECKSSILKYLCECQFDDNLKFKMAINEEDPDKMRLQPIGRDQQGLMYWLQLDQEQNIRLYTEEQDDLDGSTWKCIVRTRNDLAEALDLLKAQIDPNHSQERDQNQAESTENAGDEATGGSNPDPSKAAEEHTEPKTVDQVKEPLKQVIDQEQLQPIKQENTEAEVKEERVDHKPPVFDNRVSTITTIVKAESRDADTPKNAVSVVMSPGASVVKPELNKEDEAGRAVVRSSHQAKIPLKKRELKLAESYQSNHVNNNNSSSSSSSIIVCNPSVIQSKDGHGREGNLSNSLAPPHGPSVCPQEQQQLMAAASRQELTNGRPSVLLPHKEGHNGVIGVIGQVGVIGHVGVIRSPSERHRAAGAEQQEPNGPGSDLWGSRAVEGDREVSRQSVLVRKGPMERDSAAALAPHKAMEAQTVRKLPTLTLSKCDSTLEAAVRKVESDAVSSQSTEEPKRQPAKDLGKETTEGHLDRGTKTGLSHQQKDDNNDGRAGRTKKISVAEEGNNDDHEKNRSTLLKLEVESVDTVPPLKVDQRDEKGHTDHQGDGVNGELEAQVRVKDNGVGSAVRQGLLEEASSELQKEGIRLKIKIPPHRRNKLKGKGGKGEEKEGEQDGQDDGRPLRRSARICRSSALPNCRPSSKAAESQRKKPQKKQALASRTREDEQEEDEEEEEEEEEEQSSAIKNSRKAELVMQSRKRRGKRRHRRPRWSNIRSKRRKLNEGEEVEDRRKKQGEEESEGGSDSEESCKSEDIPSEDACTHCGLPNHPELILLCDSCDSGYHTACLRPPLMLIPDGEWFCPPCQHKMLCEKLEEQLQNLDSALKKKERAERRRERLVYVGISVENIIPGDEEDDEEEEEERSPKKKVSEKSKNLGRRSTRTRKHISYRFDDFDDAIDEAIEEDIRDLCGGTGPGKEINTMPAEDGKESQRPIRSQAHFVRSRKKRRLNDLESDSTAAESEDEFMLSNSSEDEDFGASGADDYEEEEDGGSDVGSLESGIPHKRALKRALKHRVSKTQHRGRKRPRRRRRRSSEEEEEESEEEMDSDQFSDMTDSDADKKRRGLRRGQRQQVNYRETSESSDNSRPSASQNKVRPRGRPRKERLSSDYSDVSHSSRDSDEEEEDYEDEEDDQKRRRIRRREEKDLQRRRMKDKWRRGKDDKDEDNRERRRRLKEKELKEVEKDKRRRLKRTDRKEEDLEKMGRGRRREILSQQRRKRLAQMLKKQRPSTDDDDESEDSESSSEEDRPIRKRLNRIDSDDDDEEDEEEEGRQKRKSSASERRVDGDTQEKGRGHSLSPSNRHQTSRGLAKPGDGSPTTTKDGAELGRQGKHNGPFHPEDLEEEDEEGDEGDEEDDDEEGEEGQTDSLNSVQNSPLS</sequence>
<dbReference type="GO" id="GO:0008270">
    <property type="term" value="F:zinc ion binding"/>
    <property type="evidence" value="ECO:0007669"/>
    <property type="project" value="UniProtKB-KW"/>
</dbReference>
<dbReference type="InterPro" id="IPR028942">
    <property type="entry name" value="WHIM1_dom"/>
</dbReference>
<feature type="compositionally biased region" description="Basic and acidic residues" evidence="7">
    <location>
        <begin position="1328"/>
        <end position="1338"/>
    </location>
</feature>
<proteinExistence type="predicted"/>
<feature type="compositionally biased region" description="Basic and acidic residues" evidence="7">
    <location>
        <begin position="670"/>
        <end position="683"/>
    </location>
</feature>
<feature type="compositionally biased region" description="Polar residues" evidence="7">
    <location>
        <begin position="1499"/>
        <end position="1511"/>
    </location>
</feature>
<dbReference type="GO" id="GO:0042393">
    <property type="term" value="F:histone binding"/>
    <property type="evidence" value="ECO:0007669"/>
    <property type="project" value="TreeGrafter"/>
</dbReference>
<evidence type="ECO:0000256" key="6">
    <source>
        <dbReference type="PROSITE-ProRule" id="PRU00146"/>
    </source>
</evidence>
<evidence type="ECO:0000313" key="10">
    <source>
        <dbReference type="Proteomes" id="UP000693946"/>
    </source>
</evidence>
<feature type="compositionally biased region" description="Basic residues" evidence="7">
    <location>
        <begin position="724"/>
        <end position="740"/>
    </location>
</feature>
<feature type="compositionally biased region" description="Acidic residues" evidence="7">
    <location>
        <begin position="873"/>
        <end position="882"/>
    </location>
</feature>
<dbReference type="PANTHER" id="PTHR14296:SF15">
    <property type="entry name" value="REMODELING AND SPACING FACTOR 1"/>
    <property type="match status" value="1"/>
</dbReference>
<feature type="compositionally biased region" description="Basic and acidic residues" evidence="7">
    <location>
        <begin position="1293"/>
        <end position="1319"/>
    </location>
</feature>
<feature type="compositionally biased region" description="Acidic residues" evidence="7">
    <location>
        <begin position="1254"/>
        <end position="1266"/>
    </location>
</feature>
<keyword evidence="5" id="KW-0539">Nucleus</keyword>
<evidence type="ECO:0000256" key="2">
    <source>
        <dbReference type="ARBA" id="ARBA00022723"/>
    </source>
</evidence>
<organism evidence="9 10">
    <name type="scientific">Solea senegalensis</name>
    <name type="common">Senegalese sole</name>
    <dbReference type="NCBI Taxonomy" id="28829"/>
    <lineage>
        <taxon>Eukaryota</taxon>
        <taxon>Metazoa</taxon>
        <taxon>Chordata</taxon>
        <taxon>Craniata</taxon>
        <taxon>Vertebrata</taxon>
        <taxon>Euteleostomi</taxon>
        <taxon>Actinopterygii</taxon>
        <taxon>Neopterygii</taxon>
        <taxon>Teleostei</taxon>
        <taxon>Neoteleostei</taxon>
        <taxon>Acanthomorphata</taxon>
        <taxon>Carangaria</taxon>
        <taxon>Pleuronectiformes</taxon>
        <taxon>Pleuronectoidei</taxon>
        <taxon>Soleidae</taxon>
        <taxon>Solea</taxon>
    </lineage>
</organism>
<feature type="compositionally biased region" description="Basic and acidic residues" evidence="7">
    <location>
        <begin position="620"/>
        <end position="630"/>
    </location>
</feature>
<feature type="compositionally biased region" description="Acidic residues" evidence="7">
    <location>
        <begin position="1170"/>
        <end position="1184"/>
    </location>
</feature>
<feature type="region of interest" description="Disordered" evidence="7">
    <location>
        <begin position="235"/>
        <end position="311"/>
    </location>
</feature>
<evidence type="ECO:0000259" key="8">
    <source>
        <dbReference type="PROSITE" id="PS50016"/>
    </source>
</evidence>
<dbReference type="InterPro" id="IPR001965">
    <property type="entry name" value="Znf_PHD"/>
</dbReference>
<feature type="region of interest" description="Disordered" evidence="7">
    <location>
        <begin position="1041"/>
        <end position="1511"/>
    </location>
</feature>
<evidence type="ECO:0000256" key="4">
    <source>
        <dbReference type="ARBA" id="ARBA00022833"/>
    </source>
</evidence>
<feature type="compositionally biased region" description="Acidic residues" evidence="7">
    <location>
        <begin position="1474"/>
        <end position="1498"/>
    </location>
</feature>
<accession>A0AAV6PVK6</accession>
<keyword evidence="4" id="KW-0862">Zinc</keyword>
<feature type="compositionally biased region" description="Polar residues" evidence="7">
    <location>
        <begin position="290"/>
        <end position="299"/>
    </location>
</feature>
<evidence type="ECO:0000313" key="9">
    <source>
        <dbReference type="EMBL" id="KAG7478615.1"/>
    </source>
</evidence>
<keyword evidence="3 6" id="KW-0863">Zinc-finger</keyword>
<dbReference type="EMBL" id="JAGKHQ010000020">
    <property type="protein sequence ID" value="KAG7478615.1"/>
    <property type="molecule type" value="Genomic_DNA"/>
</dbReference>
<feature type="compositionally biased region" description="Acidic residues" evidence="7">
    <location>
        <begin position="1366"/>
        <end position="1378"/>
    </location>
</feature>
<comment type="caution">
    <text evidence="9">The sequence shown here is derived from an EMBL/GenBank/DDBJ whole genome shotgun (WGS) entry which is preliminary data.</text>
</comment>
<dbReference type="GO" id="GO:0031213">
    <property type="term" value="C:RSF complex"/>
    <property type="evidence" value="ECO:0007669"/>
    <property type="project" value="InterPro"/>
</dbReference>
<dbReference type="InterPro" id="IPR028938">
    <property type="entry name" value="Rsf1-like"/>
</dbReference>
<feature type="region of interest" description="Disordered" evidence="7">
    <location>
        <begin position="495"/>
        <end position="527"/>
    </location>
</feature>
<feature type="domain" description="PHD-type" evidence="8">
    <location>
        <begin position="893"/>
        <end position="943"/>
    </location>
</feature>
<dbReference type="Pfam" id="PF00628">
    <property type="entry name" value="PHD"/>
    <property type="match status" value="1"/>
</dbReference>
<feature type="compositionally biased region" description="Acidic residues" evidence="7">
    <location>
        <begin position="801"/>
        <end position="817"/>
    </location>
</feature>
<keyword evidence="2" id="KW-0479">Metal-binding</keyword>
<feature type="compositionally biased region" description="Basic and acidic residues" evidence="7">
    <location>
        <begin position="267"/>
        <end position="285"/>
    </location>
</feature>
<feature type="region of interest" description="Disordered" evidence="7">
    <location>
        <begin position="415"/>
        <end position="444"/>
    </location>
</feature>
<reference evidence="9 10" key="1">
    <citation type="journal article" date="2021" name="Sci. Rep.">
        <title>Chromosome anchoring in Senegalese sole (Solea senegalensis) reveals sex-associated markers and genome rearrangements in flatfish.</title>
        <authorList>
            <person name="Guerrero-Cozar I."/>
            <person name="Gomez-Garrido J."/>
            <person name="Berbel C."/>
            <person name="Martinez-Blanch J.F."/>
            <person name="Alioto T."/>
            <person name="Claros M.G."/>
            <person name="Gagnaire P.A."/>
            <person name="Manchado M."/>
        </authorList>
    </citation>
    <scope>NUCLEOTIDE SEQUENCE [LARGE SCALE GENOMIC DNA]</scope>
    <source>
        <strain evidence="9">Sse05_10M</strain>
    </source>
</reference>
<comment type="subcellular location">
    <subcellularLocation>
        <location evidence="1">Nucleus</location>
    </subcellularLocation>
</comment>
<evidence type="ECO:0000256" key="7">
    <source>
        <dbReference type="SAM" id="MobiDB-lite"/>
    </source>
</evidence>
<feature type="compositionally biased region" description="Basic and acidic residues" evidence="7">
    <location>
        <begin position="1412"/>
        <end position="1427"/>
    </location>
</feature>
<feature type="region of interest" description="Disordered" evidence="7">
    <location>
        <begin position="711"/>
        <end position="889"/>
    </location>
</feature>
<feature type="compositionally biased region" description="Basic and acidic residues" evidence="7">
    <location>
        <begin position="590"/>
        <end position="613"/>
    </location>
</feature>
<dbReference type="InterPro" id="IPR019787">
    <property type="entry name" value="Znf_PHD-finger"/>
</dbReference>
<feature type="compositionally biased region" description="Basic residues" evidence="7">
    <location>
        <begin position="833"/>
        <end position="856"/>
    </location>
</feature>
<gene>
    <name evidence="9" type="ORF">JOB18_004159</name>
</gene>
<dbReference type="InterPro" id="IPR019786">
    <property type="entry name" value="Zinc_finger_PHD-type_CS"/>
</dbReference>
<name>A0AAV6PVK6_SOLSE</name>
<dbReference type="SMART" id="SM00249">
    <property type="entry name" value="PHD"/>
    <property type="match status" value="1"/>
</dbReference>
<evidence type="ECO:0000256" key="1">
    <source>
        <dbReference type="ARBA" id="ARBA00004123"/>
    </source>
</evidence>
<feature type="compositionally biased region" description="Acidic residues" evidence="7">
    <location>
        <begin position="986"/>
        <end position="997"/>
    </location>
</feature>
<feature type="region of interest" description="Disordered" evidence="7">
    <location>
        <begin position="985"/>
        <end position="1016"/>
    </location>
</feature>